<dbReference type="OrthoDB" id="9792500at2"/>
<evidence type="ECO:0000313" key="4">
    <source>
        <dbReference type="Proteomes" id="UP000198539"/>
    </source>
</evidence>
<dbReference type="PRINTS" id="PR01438">
    <property type="entry name" value="UNVRSLSTRESS"/>
</dbReference>
<dbReference type="SUPFAM" id="SSF52402">
    <property type="entry name" value="Adenine nucleotide alpha hydrolases-like"/>
    <property type="match status" value="1"/>
</dbReference>
<keyword evidence="4" id="KW-1185">Reference proteome</keyword>
<feature type="domain" description="UspA" evidence="2">
    <location>
        <begin position="1"/>
        <end position="138"/>
    </location>
</feature>
<accession>A0A1H3CE41</accession>
<dbReference type="PANTHER" id="PTHR46268">
    <property type="entry name" value="STRESS RESPONSE PROTEIN NHAX"/>
    <property type="match status" value="1"/>
</dbReference>
<dbReference type="Proteomes" id="UP000198539">
    <property type="component" value="Unassembled WGS sequence"/>
</dbReference>
<dbReference type="CDD" id="cd00293">
    <property type="entry name" value="USP-like"/>
    <property type="match status" value="1"/>
</dbReference>
<gene>
    <name evidence="3" type="ORF">SAMN04488238_109132</name>
</gene>
<sequence>MYDAIVVAVALFNKGATSRGLIEKAAKMLNPGGQITLVHVMDELPAYIAASVSKEQLSGHRRSAMTQLESLATVARGKDVRIDMRSGMPSVGILESAKESKADIIMIASHSPGLKDYFIGSTATRVVRHAHCSVHIARKRD</sequence>
<proteinExistence type="inferred from homology"/>
<dbReference type="RefSeq" id="WP_092891320.1">
    <property type="nucleotide sequence ID" value="NZ_CP061498.1"/>
</dbReference>
<evidence type="ECO:0000313" key="3">
    <source>
        <dbReference type="EMBL" id="SDX52417.1"/>
    </source>
</evidence>
<reference evidence="3 4" key="1">
    <citation type="submission" date="2016-10" db="EMBL/GenBank/DDBJ databases">
        <authorList>
            <person name="de Groot N.N."/>
        </authorList>
    </citation>
    <scope>NUCLEOTIDE SEQUENCE [LARGE SCALE GENOMIC DNA]</scope>
    <source>
        <strain evidence="3 4">CGMCC 1.8894</strain>
    </source>
</reference>
<dbReference type="AlphaFoldDB" id="A0A1H3CE41"/>
<dbReference type="Pfam" id="PF00582">
    <property type="entry name" value="Usp"/>
    <property type="match status" value="1"/>
</dbReference>
<dbReference type="EMBL" id="FNOM01000009">
    <property type="protein sequence ID" value="SDX52417.1"/>
    <property type="molecule type" value="Genomic_DNA"/>
</dbReference>
<evidence type="ECO:0000256" key="1">
    <source>
        <dbReference type="ARBA" id="ARBA00008791"/>
    </source>
</evidence>
<dbReference type="InterPro" id="IPR006016">
    <property type="entry name" value="UspA"/>
</dbReference>
<dbReference type="InterPro" id="IPR014729">
    <property type="entry name" value="Rossmann-like_a/b/a_fold"/>
</dbReference>
<protein>
    <submittedName>
        <fullName evidence="3">Nucleotide-binding universal stress protein, UspA family</fullName>
    </submittedName>
</protein>
<comment type="similarity">
    <text evidence="1">Belongs to the universal stress protein A family.</text>
</comment>
<organism evidence="3 4">
    <name type="scientific">Roseicitreum antarcticum</name>
    <dbReference type="NCBI Taxonomy" id="564137"/>
    <lineage>
        <taxon>Bacteria</taxon>
        <taxon>Pseudomonadati</taxon>
        <taxon>Pseudomonadota</taxon>
        <taxon>Alphaproteobacteria</taxon>
        <taxon>Rhodobacterales</taxon>
        <taxon>Paracoccaceae</taxon>
        <taxon>Roseicitreum</taxon>
    </lineage>
</organism>
<dbReference type="STRING" id="564137.SAMN04488238_109132"/>
<evidence type="ECO:0000259" key="2">
    <source>
        <dbReference type="Pfam" id="PF00582"/>
    </source>
</evidence>
<dbReference type="InterPro" id="IPR006015">
    <property type="entry name" value="Universal_stress_UspA"/>
</dbReference>
<dbReference type="PANTHER" id="PTHR46268:SF6">
    <property type="entry name" value="UNIVERSAL STRESS PROTEIN UP12"/>
    <property type="match status" value="1"/>
</dbReference>
<name>A0A1H3CE41_9RHOB</name>
<dbReference type="Gene3D" id="3.40.50.620">
    <property type="entry name" value="HUPs"/>
    <property type="match status" value="1"/>
</dbReference>